<gene>
    <name evidence="1" type="ORF">K8V20_11575</name>
</gene>
<comment type="caution">
    <text evidence="1">The sequence shown here is derived from an EMBL/GenBank/DDBJ whole genome shotgun (WGS) entry which is preliminary data.</text>
</comment>
<feature type="non-terminal residue" evidence="1">
    <location>
        <position position="1"/>
    </location>
</feature>
<dbReference type="EMBL" id="DYVE01000298">
    <property type="protein sequence ID" value="HJG29269.1"/>
    <property type="molecule type" value="Genomic_DNA"/>
</dbReference>
<sequence>MDYATTVDHGAGLRGLTYSTEGAIFADLLFGALEPEGMILKEIARDVEMEKSQWKDLAFDKGASDYVRLILEATMLSDVTKPLPNNYGDPLLCYGYGMHYGQQPDFEYSTLVVPMMLMDVTVETAMGPETHTEMANAPIKAGEPLTVRCILFNHGDDGITTVQAYDGDKLLNEKLMAVNNNSWRIVEMDVTFDEPGEHILRVGDLETMIIVE</sequence>
<evidence type="ECO:0000313" key="1">
    <source>
        <dbReference type="EMBL" id="HJG29269.1"/>
    </source>
</evidence>
<reference evidence="1" key="1">
    <citation type="journal article" date="2021" name="PeerJ">
        <title>Extensive microbial diversity within the chicken gut microbiome revealed by metagenomics and culture.</title>
        <authorList>
            <person name="Gilroy R."/>
            <person name="Ravi A."/>
            <person name="Getino M."/>
            <person name="Pursley I."/>
            <person name="Horton D.L."/>
            <person name="Alikhan N.F."/>
            <person name="Baker D."/>
            <person name="Gharbi K."/>
            <person name="Hall N."/>
            <person name="Watson M."/>
            <person name="Adriaenssens E.M."/>
            <person name="Foster-Nyarko E."/>
            <person name="Jarju S."/>
            <person name="Secka A."/>
            <person name="Antonio M."/>
            <person name="Oren A."/>
            <person name="Chaudhuri R.R."/>
            <person name="La Ragione R."/>
            <person name="Hildebrand F."/>
            <person name="Pallen M.J."/>
        </authorList>
    </citation>
    <scope>NUCLEOTIDE SEQUENCE</scope>
    <source>
        <strain evidence="1">ChiBcec21-2208</strain>
    </source>
</reference>
<proteinExistence type="predicted"/>
<dbReference type="AlphaFoldDB" id="A0A921ILW1"/>
<protein>
    <submittedName>
        <fullName evidence="1">Uncharacterized protein</fullName>
    </submittedName>
</protein>
<organism evidence="1 2">
    <name type="scientific">Subdoligranulum variabile</name>
    <dbReference type="NCBI Taxonomy" id="214851"/>
    <lineage>
        <taxon>Bacteria</taxon>
        <taxon>Bacillati</taxon>
        <taxon>Bacillota</taxon>
        <taxon>Clostridia</taxon>
        <taxon>Eubacteriales</taxon>
        <taxon>Oscillospiraceae</taxon>
        <taxon>Subdoligranulum</taxon>
    </lineage>
</organism>
<dbReference type="Proteomes" id="UP000782880">
    <property type="component" value="Unassembled WGS sequence"/>
</dbReference>
<name>A0A921ILW1_9FIRM</name>
<reference evidence="1" key="2">
    <citation type="submission" date="2021-09" db="EMBL/GenBank/DDBJ databases">
        <authorList>
            <person name="Gilroy R."/>
        </authorList>
    </citation>
    <scope>NUCLEOTIDE SEQUENCE</scope>
    <source>
        <strain evidence="1">ChiBcec21-2208</strain>
    </source>
</reference>
<evidence type="ECO:0000313" key="2">
    <source>
        <dbReference type="Proteomes" id="UP000782880"/>
    </source>
</evidence>
<accession>A0A921ILW1</accession>